<evidence type="ECO:0000313" key="2">
    <source>
        <dbReference type="EMBL" id="KAF5897433.1"/>
    </source>
</evidence>
<sequence length="218" mass="24546">MDDINLHYRILNWRRRIREIREVRAVRYQERYKRMLKDGDTLSYQGNSDEVGCYVAPRPLSKGNCYFEVTIMDTGVRGTIAVGLVPQLYKLDHQPGWLPHSIAYHADDGKLYNGNPVGQQFGPKCNRGDRIGCGIHADNFDAGLTTVFFTKNGKEVGSVVVPVAPGGLFPAIGMHSLGEEVRLNLQAEWGTEEEDSIMMVDSHEDEWGRLYDVRVSGT</sequence>
<evidence type="ECO:0000313" key="3">
    <source>
        <dbReference type="Proteomes" id="UP000727407"/>
    </source>
</evidence>
<dbReference type="OrthoDB" id="25503at2759"/>
<dbReference type="InterPro" id="IPR013320">
    <property type="entry name" value="ConA-like_dom_sf"/>
</dbReference>
<reference evidence="2" key="1">
    <citation type="submission" date="2020-07" db="EMBL/GenBank/DDBJ databases">
        <title>Clarias magur genome sequencing, assembly and annotation.</title>
        <authorList>
            <person name="Kushwaha B."/>
            <person name="Kumar R."/>
            <person name="Das P."/>
            <person name="Joshi C.G."/>
            <person name="Kumar D."/>
            <person name="Nagpure N.S."/>
            <person name="Pandey M."/>
            <person name="Agarwal S."/>
            <person name="Srivastava S."/>
            <person name="Singh M."/>
            <person name="Sahoo L."/>
            <person name="Jayasankar P."/>
            <person name="Meher P.K."/>
            <person name="Koringa P.G."/>
            <person name="Iquebal M.A."/>
            <person name="Das S.P."/>
            <person name="Bit A."/>
            <person name="Patnaik S."/>
            <person name="Patel N."/>
            <person name="Shah T.M."/>
            <person name="Hinsu A."/>
            <person name="Jena J.K."/>
        </authorList>
    </citation>
    <scope>NUCLEOTIDE SEQUENCE</scope>
    <source>
        <strain evidence="2">CIFAMagur01</strain>
        <tissue evidence="2">Testis</tissue>
    </source>
</reference>
<keyword evidence="3" id="KW-1185">Reference proteome</keyword>
<protein>
    <submittedName>
        <fullName evidence="2">SPRY domain-containing protein 3</fullName>
    </submittedName>
</protein>
<dbReference type="Gene3D" id="2.60.120.920">
    <property type="match status" value="1"/>
</dbReference>
<proteinExistence type="predicted"/>
<feature type="non-terminal residue" evidence="2">
    <location>
        <position position="218"/>
    </location>
</feature>
<dbReference type="Pfam" id="PF00622">
    <property type="entry name" value="SPRY"/>
    <property type="match status" value="1"/>
</dbReference>
<comment type="caution">
    <text evidence="2">The sequence shown here is derived from an EMBL/GenBank/DDBJ whole genome shotgun (WGS) entry which is preliminary data.</text>
</comment>
<dbReference type="CDD" id="cd12908">
    <property type="entry name" value="SPRYD3"/>
    <property type="match status" value="1"/>
</dbReference>
<dbReference type="SMART" id="SM00449">
    <property type="entry name" value="SPRY"/>
    <property type="match status" value="1"/>
</dbReference>
<dbReference type="Proteomes" id="UP000727407">
    <property type="component" value="Unassembled WGS sequence"/>
</dbReference>
<dbReference type="SUPFAM" id="SSF49899">
    <property type="entry name" value="Concanavalin A-like lectins/glucanases"/>
    <property type="match status" value="1"/>
</dbReference>
<dbReference type="PROSITE" id="PS50188">
    <property type="entry name" value="B302_SPRY"/>
    <property type="match status" value="1"/>
</dbReference>
<dbReference type="AlphaFoldDB" id="A0A8J4TYM3"/>
<gene>
    <name evidence="2" type="primary">spryd3</name>
    <name evidence="2" type="ORF">DAT39_012829</name>
</gene>
<dbReference type="InterPro" id="IPR035783">
    <property type="entry name" value="SPRYD3_SPRY"/>
</dbReference>
<dbReference type="PANTHER" id="PTHR12864">
    <property type="entry name" value="RAN BINDING PROTEIN 9-RELATED"/>
    <property type="match status" value="1"/>
</dbReference>
<organism evidence="2 3">
    <name type="scientific">Clarias magur</name>
    <name type="common">Asian catfish</name>
    <name type="synonym">Macropteronotus magur</name>
    <dbReference type="NCBI Taxonomy" id="1594786"/>
    <lineage>
        <taxon>Eukaryota</taxon>
        <taxon>Metazoa</taxon>
        <taxon>Chordata</taxon>
        <taxon>Craniata</taxon>
        <taxon>Vertebrata</taxon>
        <taxon>Euteleostomi</taxon>
        <taxon>Actinopterygii</taxon>
        <taxon>Neopterygii</taxon>
        <taxon>Teleostei</taxon>
        <taxon>Ostariophysi</taxon>
        <taxon>Siluriformes</taxon>
        <taxon>Clariidae</taxon>
        <taxon>Clarias</taxon>
    </lineage>
</organism>
<dbReference type="InterPro" id="IPR043136">
    <property type="entry name" value="B30.2/SPRY_sf"/>
</dbReference>
<dbReference type="InterPro" id="IPR001870">
    <property type="entry name" value="B30.2/SPRY"/>
</dbReference>
<dbReference type="EMBL" id="QNUK01000235">
    <property type="protein sequence ID" value="KAF5897433.1"/>
    <property type="molecule type" value="Genomic_DNA"/>
</dbReference>
<accession>A0A8J4TYM3</accession>
<dbReference type="InterPro" id="IPR050618">
    <property type="entry name" value="Ubq-SigPath_Reg"/>
</dbReference>
<evidence type="ECO:0000259" key="1">
    <source>
        <dbReference type="PROSITE" id="PS50188"/>
    </source>
</evidence>
<dbReference type="InterPro" id="IPR003877">
    <property type="entry name" value="SPRY_dom"/>
</dbReference>
<feature type="domain" description="B30.2/SPRY" evidence="1">
    <location>
        <begin position="1"/>
        <end position="190"/>
    </location>
</feature>
<name>A0A8J4TYM3_CLAMG</name>